<dbReference type="NCBIfam" id="TIGR01409">
    <property type="entry name" value="TAT_signal_seq"/>
    <property type="match status" value="1"/>
</dbReference>
<sequence length="58" mass="6180">MLRRDFIKLTAALGAASALPLWSRTAWAADRPALPVPPLLMPDAQGKIALALQAGETR</sequence>
<evidence type="ECO:0000313" key="3">
    <source>
        <dbReference type="EMBL" id="PYA60215.1"/>
    </source>
</evidence>
<protein>
    <submittedName>
        <fullName evidence="3">Multicopper oxidase</fullName>
    </submittedName>
</protein>
<evidence type="ECO:0000313" key="4">
    <source>
        <dbReference type="Proteomes" id="UP000247823"/>
    </source>
</evidence>
<keyword evidence="4" id="KW-1185">Reference proteome</keyword>
<feature type="signal peptide" evidence="2">
    <location>
        <begin position="1"/>
        <end position="28"/>
    </location>
</feature>
<comment type="caution">
    <text evidence="3">The sequence shown here is derived from an EMBL/GenBank/DDBJ whole genome shotgun (WGS) entry which is preliminary data.</text>
</comment>
<proteinExistence type="predicted"/>
<dbReference type="Pfam" id="PF10518">
    <property type="entry name" value="TAT_signal"/>
    <property type="match status" value="1"/>
</dbReference>
<gene>
    <name evidence="3" type="ORF">DMW51_21090</name>
</gene>
<dbReference type="InterPro" id="IPR006311">
    <property type="entry name" value="TAT_signal"/>
</dbReference>
<dbReference type="Proteomes" id="UP000247823">
    <property type="component" value="Unassembled WGS sequence"/>
</dbReference>
<keyword evidence="1 2" id="KW-0732">Signal</keyword>
<reference evidence="4" key="1">
    <citation type="submission" date="2018-06" db="EMBL/GenBank/DDBJ databases">
        <title>Serratia marcescens genome sequencing and assembly.</title>
        <authorList>
            <person name="Martins R.C."/>
            <person name="Perdigao-Neto L.V."/>
            <person name="Costa S.F."/>
            <person name="Levin A.S.S."/>
        </authorList>
    </citation>
    <scope>NUCLEOTIDE SEQUENCE [LARGE SCALE GENOMIC DNA]</scope>
    <source>
        <strain evidence="4">1283</strain>
    </source>
</reference>
<feature type="chain" id="PRO_5045736901" evidence="2">
    <location>
        <begin position="29"/>
        <end position="58"/>
    </location>
</feature>
<dbReference type="RefSeq" id="WP_146223464.1">
    <property type="nucleotide sequence ID" value="NZ_QJQB01000479.1"/>
</dbReference>
<dbReference type="EMBL" id="QJQB01000479">
    <property type="protein sequence ID" value="PYA60215.1"/>
    <property type="molecule type" value="Genomic_DNA"/>
</dbReference>
<dbReference type="InterPro" id="IPR019546">
    <property type="entry name" value="TAT_signal_bac_arc"/>
</dbReference>
<accession>A0ABX5N8I1</accession>
<evidence type="ECO:0000256" key="2">
    <source>
        <dbReference type="SAM" id="SignalP"/>
    </source>
</evidence>
<evidence type="ECO:0000256" key="1">
    <source>
        <dbReference type="ARBA" id="ARBA00022729"/>
    </source>
</evidence>
<name>A0ABX5N8I1_SERMA</name>
<reference evidence="3 4" key="2">
    <citation type="submission" date="2018-06" db="EMBL/GenBank/DDBJ databases">
        <title>Serratia marcescens genome sequencing and assembly.</title>
        <authorList>
            <person name="Martins R.C.R."/>
            <person name="Perdigao-Neto L.V."/>
            <person name="Costa S.F."/>
            <person name="Levin A.S.S."/>
        </authorList>
    </citation>
    <scope>NUCLEOTIDE SEQUENCE [LARGE SCALE GENOMIC DNA]</scope>
    <source>
        <strain evidence="3 4">1283</strain>
    </source>
</reference>
<organism evidence="3 4">
    <name type="scientific">Serratia marcescens</name>
    <dbReference type="NCBI Taxonomy" id="615"/>
    <lineage>
        <taxon>Bacteria</taxon>
        <taxon>Pseudomonadati</taxon>
        <taxon>Pseudomonadota</taxon>
        <taxon>Gammaproteobacteria</taxon>
        <taxon>Enterobacterales</taxon>
        <taxon>Yersiniaceae</taxon>
        <taxon>Serratia</taxon>
    </lineage>
</organism>
<feature type="non-terminal residue" evidence="3">
    <location>
        <position position="58"/>
    </location>
</feature>
<dbReference type="PROSITE" id="PS51318">
    <property type="entry name" value="TAT"/>
    <property type="match status" value="1"/>
</dbReference>